<evidence type="ECO:0000256" key="4">
    <source>
        <dbReference type="ARBA" id="ARBA00023125"/>
    </source>
</evidence>
<keyword evidence="5" id="KW-0804">Transcription</keyword>
<keyword evidence="4" id="KW-0238">DNA-binding</keyword>
<dbReference type="InterPro" id="IPR004839">
    <property type="entry name" value="Aminotransferase_I/II_large"/>
</dbReference>
<dbReference type="InterPro" id="IPR051446">
    <property type="entry name" value="HTH_trans_reg/aminotransferase"/>
</dbReference>
<evidence type="ECO:0000256" key="5">
    <source>
        <dbReference type="ARBA" id="ARBA00023163"/>
    </source>
</evidence>
<keyword evidence="8" id="KW-1185">Reference proteome</keyword>
<dbReference type="GO" id="GO:0003677">
    <property type="term" value="F:DNA binding"/>
    <property type="evidence" value="ECO:0007669"/>
    <property type="project" value="UniProtKB-KW"/>
</dbReference>
<dbReference type="InterPro" id="IPR000524">
    <property type="entry name" value="Tscrpt_reg_HTH_GntR"/>
</dbReference>
<sequence>MAEDSDTALYEQVARSVEQMIHSGTLRAGDKVPSVRRASEQHGVSVTTVVQAYLLLEDRGLIEARPKSGFYVRAQMHHPVPAPEISRPPSAVTAVTVGGLQSRLFQATGMPGVISFGNAAPAPELLPTEKLNRALASVARRAGKRGVSYNMPPGTSSLRREIARRMFDAGSQLSPNDLITTSGGTEALILCLRAVTSPGDIVAVESPTYFGVLHVIEELKLRAIEIPMHPDTGMDLDALEQVLQRQKVAACVSVPNFSNPLGSLMPDENKERLVRMLGERNVPLIEDDIFGELYYGAHRPRVAQAYDEHQNVLLYGSFSKTLAPGYRVGWVAPGKYLQKVQSLKLISTLATATLPELAIAEFLATGGYDHYLRTARRTYEGLVERVSNTIAAHFPQPVKMTQPKGGFLLWVELPPTVDALKLDDLALEEKISIAPGPMFSAKQGFRNFIRISCANAWSPKIEKALIRLGALVKRLM</sequence>
<dbReference type="Pfam" id="PF00392">
    <property type="entry name" value="GntR"/>
    <property type="match status" value="1"/>
</dbReference>
<keyword evidence="2" id="KW-0663">Pyridoxal phosphate</keyword>
<dbReference type="SMART" id="SM00345">
    <property type="entry name" value="HTH_GNTR"/>
    <property type="match status" value="1"/>
</dbReference>
<keyword evidence="3" id="KW-0805">Transcription regulation</keyword>
<gene>
    <name evidence="7" type="ORF">DES53_12424</name>
</gene>
<dbReference type="Pfam" id="PF00155">
    <property type="entry name" value="Aminotran_1_2"/>
    <property type="match status" value="1"/>
</dbReference>
<dbReference type="SUPFAM" id="SSF53383">
    <property type="entry name" value="PLP-dependent transferases"/>
    <property type="match status" value="1"/>
</dbReference>
<dbReference type="PANTHER" id="PTHR46577">
    <property type="entry name" value="HTH-TYPE TRANSCRIPTIONAL REGULATORY PROTEIN GABR"/>
    <property type="match status" value="1"/>
</dbReference>
<dbReference type="CDD" id="cd00609">
    <property type="entry name" value="AAT_like"/>
    <property type="match status" value="1"/>
</dbReference>
<dbReference type="InterPro" id="IPR036390">
    <property type="entry name" value="WH_DNA-bd_sf"/>
</dbReference>
<dbReference type="PANTHER" id="PTHR46577:SF2">
    <property type="entry name" value="TRANSCRIPTIONAL REGULATORY PROTEIN"/>
    <property type="match status" value="1"/>
</dbReference>
<evidence type="ECO:0000256" key="1">
    <source>
        <dbReference type="ARBA" id="ARBA00005384"/>
    </source>
</evidence>
<comment type="caution">
    <text evidence="7">The sequence shown here is derived from an EMBL/GenBank/DDBJ whole genome shotgun (WGS) entry which is preliminary data.</text>
</comment>
<dbReference type="GO" id="GO:0003700">
    <property type="term" value="F:DNA-binding transcription factor activity"/>
    <property type="evidence" value="ECO:0007669"/>
    <property type="project" value="InterPro"/>
</dbReference>
<dbReference type="GO" id="GO:0030170">
    <property type="term" value="F:pyridoxal phosphate binding"/>
    <property type="evidence" value="ECO:0007669"/>
    <property type="project" value="InterPro"/>
</dbReference>
<proteinExistence type="inferred from homology"/>
<dbReference type="PROSITE" id="PS50949">
    <property type="entry name" value="HTH_GNTR"/>
    <property type="match status" value="1"/>
</dbReference>
<evidence type="ECO:0000256" key="3">
    <source>
        <dbReference type="ARBA" id="ARBA00023015"/>
    </source>
</evidence>
<reference evidence="7 8" key="1">
    <citation type="submission" date="2018-06" db="EMBL/GenBank/DDBJ databases">
        <title>Genomic Encyclopedia of Type Strains, Phase IV (KMG-IV): sequencing the most valuable type-strain genomes for metagenomic binning, comparative biology and taxonomic classification.</title>
        <authorList>
            <person name="Goeker M."/>
        </authorList>
    </citation>
    <scope>NUCLEOTIDE SEQUENCE [LARGE SCALE GENOMIC DNA]</scope>
    <source>
        <strain evidence="7 8">DSM 25532</strain>
    </source>
</reference>
<dbReference type="Gene3D" id="3.90.1150.10">
    <property type="entry name" value="Aspartate Aminotransferase, domain 1"/>
    <property type="match status" value="1"/>
</dbReference>
<dbReference type="Gene3D" id="1.10.10.10">
    <property type="entry name" value="Winged helix-like DNA-binding domain superfamily/Winged helix DNA-binding domain"/>
    <property type="match status" value="1"/>
</dbReference>
<comment type="similarity">
    <text evidence="1">In the C-terminal section; belongs to the class-I pyridoxal-phosphate-dependent aminotransferase family.</text>
</comment>
<protein>
    <submittedName>
        <fullName evidence="7">GntR family transcriptional regulator</fullName>
    </submittedName>
</protein>
<dbReference type="Proteomes" id="UP000253426">
    <property type="component" value="Unassembled WGS sequence"/>
</dbReference>
<dbReference type="AlphaFoldDB" id="A0A366H2F6"/>
<name>A0A366H2F6_9BACT</name>
<evidence type="ECO:0000259" key="6">
    <source>
        <dbReference type="PROSITE" id="PS50949"/>
    </source>
</evidence>
<evidence type="ECO:0000256" key="2">
    <source>
        <dbReference type="ARBA" id="ARBA00022898"/>
    </source>
</evidence>
<organism evidence="7 8">
    <name type="scientific">Roseimicrobium gellanilyticum</name>
    <dbReference type="NCBI Taxonomy" id="748857"/>
    <lineage>
        <taxon>Bacteria</taxon>
        <taxon>Pseudomonadati</taxon>
        <taxon>Verrucomicrobiota</taxon>
        <taxon>Verrucomicrobiia</taxon>
        <taxon>Verrucomicrobiales</taxon>
        <taxon>Verrucomicrobiaceae</taxon>
        <taxon>Roseimicrobium</taxon>
    </lineage>
</organism>
<evidence type="ECO:0000313" key="7">
    <source>
        <dbReference type="EMBL" id="RBP35224.1"/>
    </source>
</evidence>
<dbReference type="RefSeq" id="WP_245958314.1">
    <property type="nucleotide sequence ID" value="NZ_QNRR01000024.1"/>
</dbReference>
<dbReference type="InterPro" id="IPR015422">
    <property type="entry name" value="PyrdxlP-dep_Trfase_small"/>
</dbReference>
<dbReference type="EMBL" id="QNRR01000024">
    <property type="protein sequence ID" value="RBP35224.1"/>
    <property type="molecule type" value="Genomic_DNA"/>
</dbReference>
<feature type="domain" description="HTH gntR-type" evidence="6">
    <location>
        <begin position="7"/>
        <end position="75"/>
    </location>
</feature>
<dbReference type="InterPro" id="IPR015424">
    <property type="entry name" value="PyrdxlP-dep_Trfase"/>
</dbReference>
<dbReference type="CDD" id="cd07377">
    <property type="entry name" value="WHTH_GntR"/>
    <property type="match status" value="1"/>
</dbReference>
<dbReference type="SUPFAM" id="SSF46785">
    <property type="entry name" value="Winged helix' DNA-binding domain"/>
    <property type="match status" value="1"/>
</dbReference>
<dbReference type="InterPro" id="IPR015421">
    <property type="entry name" value="PyrdxlP-dep_Trfase_major"/>
</dbReference>
<accession>A0A366H2F6</accession>
<evidence type="ECO:0000313" key="8">
    <source>
        <dbReference type="Proteomes" id="UP000253426"/>
    </source>
</evidence>
<dbReference type="InterPro" id="IPR036388">
    <property type="entry name" value="WH-like_DNA-bd_sf"/>
</dbReference>
<dbReference type="Gene3D" id="3.40.640.10">
    <property type="entry name" value="Type I PLP-dependent aspartate aminotransferase-like (Major domain)"/>
    <property type="match status" value="1"/>
</dbReference>